<dbReference type="InterPro" id="IPR011611">
    <property type="entry name" value="PfkB_dom"/>
</dbReference>
<keyword evidence="5 12" id="KW-0548">Nucleotidyltransferase</keyword>
<keyword evidence="8 12" id="KW-0067">ATP-binding</keyword>
<comment type="subunit">
    <text evidence="12">Homodimer.</text>
</comment>
<keyword evidence="6 12" id="KW-0547">Nucleotide-binding</keyword>
<evidence type="ECO:0000256" key="2">
    <source>
        <dbReference type="ARBA" id="ARBA00003753"/>
    </source>
</evidence>
<dbReference type="PROSITE" id="PS00583">
    <property type="entry name" value="PFKB_KINASES_1"/>
    <property type="match status" value="1"/>
</dbReference>
<dbReference type="InterPro" id="IPR023030">
    <property type="entry name" value="Bifunc_HldE"/>
</dbReference>
<dbReference type="RefSeq" id="WP_079571845.1">
    <property type="nucleotide sequence ID" value="NZ_LT670818.1"/>
</dbReference>
<name>A0A1M5UIM4_9BRAD</name>
<dbReference type="InterPro" id="IPR011914">
    <property type="entry name" value="RfaE_dom_II"/>
</dbReference>
<evidence type="ECO:0000256" key="5">
    <source>
        <dbReference type="ARBA" id="ARBA00022695"/>
    </source>
</evidence>
<evidence type="ECO:0000256" key="7">
    <source>
        <dbReference type="ARBA" id="ARBA00022777"/>
    </source>
</evidence>
<organism evidence="15 16">
    <name type="scientific">Bradyrhizobium erythrophlei</name>
    <dbReference type="NCBI Taxonomy" id="1437360"/>
    <lineage>
        <taxon>Bacteria</taxon>
        <taxon>Pseudomonadati</taxon>
        <taxon>Pseudomonadota</taxon>
        <taxon>Alphaproteobacteria</taxon>
        <taxon>Hyphomicrobiales</taxon>
        <taxon>Nitrobacteraceae</taxon>
        <taxon>Bradyrhizobium</taxon>
    </lineage>
</organism>
<dbReference type="AlphaFoldDB" id="A0A1M5UIM4"/>
<dbReference type="GO" id="GO:0005829">
    <property type="term" value="C:cytosol"/>
    <property type="evidence" value="ECO:0007669"/>
    <property type="project" value="TreeGrafter"/>
</dbReference>
<evidence type="ECO:0000256" key="10">
    <source>
        <dbReference type="ARBA" id="ARBA00023277"/>
    </source>
</evidence>
<dbReference type="Proteomes" id="UP000190675">
    <property type="component" value="Chromosome I"/>
</dbReference>
<evidence type="ECO:0000259" key="14">
    <source>
        <dbReference type="Pfam" id="PF01467"/>
    </source>
</evidence>
<protein>
    <recommendedName>
        <fullName evidence="12">Bifunctional protein HldE</fullName>
    </recommendedName>
    <domain>
        <recommendedName>
            <fullName evidence="12">D-beta-D-heptose 7-phosphate kinase</fullName>
            <ecNumber evidence="12">2.7.1.167</ecNumber>
        </recommendedName>
        <alternativeName>
            <fullName evidence="12">D-beta-D-heptose 7-phosphotransferase</fullName>
        </alternativeName>
        <alternativeName>
            <fullName evidence="12">D-glycero-beta-D-manno-heptose-7-phosphate kinase</fullName>
        </alternativeName>
    </domain>
    <domain>
        <recommendedName>
            <fullName evidence="12">D-beta-D-heptose 1-phosphate adenylyltransferase</fullName>
            <ecNumber evidence="12">2.7.7.70</ecNumber>
        </recommendedName>
        <alternativeName>
            <fullName evidence="12">D-glycero-beta-D-manno-heptose 1-phosphate adenylyltransferase</fullName>
        </alternativeName>
    </domain>
</protein>
<dbReference type="InterPro" id="IPR004821">
    <property type="entry name" value="Cyt_trans-like"/>
</dbReference>
<reference evidence="15 16" key="1">
    <citation type="submission" date="2016-11" db="EMBL/GenBank/DDBJ databases">
        <authorList>
            <person name="Jaros S."/>
            <person name="Januszkiewicz K."/>
            <person name="Wedrychowicz H."/>
        </authorList>
    </citation>
    <scope>NUCLEOTIDE SEQUENCE [LARGE SCALE GENOMIC DNA]</scope>
    <source>
        <strain evidence="15 16">GAS242</strain>
    </source>
</reference>
<dbReference type="GO" id="GO:0097171">
    <property type="term" value="P:ADP-L-glycero-beta-D-manno-heptose biosynthetic process"/>
    <property type="evidence" value="ECO:0007669"/>
    <property type="project" value="UniProtKB-UniPathway"/>
</dbReference>
<evidence type="ECO:0000256" key="4">
    <source>
        <dbReference type="ARBA" id="ARBA00022679"/>
    </source>
</evidence>
<keyword evidence="4 12" id="KW-0808">Transferase</keyword>
<dbReference type="GO" id="GO:0009244">
    <property type="term" value="P:lipopolysaccharide core region biosynthetic process"/>
    <property type="evidence" value="ECO:0007669"/>
    <property type="project" value="UniProtKB-UniPathway"/>
</dbReference>
<dbReference type="InterPro" id="IPR002173">
    <property type="entry name" value="Carboh/pur_kinase_PfkB_CS"/>
</dbReference>
<keyword evidence="10 12" id="KW-0119">Carbohydrate metabolism</keyword>
<dbReference type="Gene3D" id="3.40.1190.20">
    <property type="match status" value="1"/>
</dbReference>
<dbReference type="UniPathway" id="UPA00356">
    <property type="reaction ID" value="UER00437"/>
</dbReference>
<dbReference type="HAMAP" id="MF_01603">
    <property type="entry name" value="HldE"/>
    <property type="match status" value="1"/>
</dbReference>
<dbReference type="GO" id="GO:0033785">
    <property type="term" value="F:heptose 7-phosphate kinase activity"/>
    <property type="evidence" value="ECO:0007669"/>
    <property type="project" value="UniProtKB-UniRule"/>
</dbReference>
<keyword evidence="9 12" id="KW-0511">Multifunctional enzyme</keyword>
<dbReference type="EC" id="2.7.1.167" evidence="12"/>
<dbReference type="NCBIfam" id="TIGR00125">
    <property type="entry name" value="cyt_tran_rel"/>
    <property type="match status" value="1"/>
</dbReference>
<feature type="domain" description="Carbohydrate kinase PfkB" evidence="13">
    <location>
        <begin position="15"/>
        <end position="313"/>
    </location>
</feature>
<feature type="region of interest" description="Ribokinase" evidence="12">
    <location>
        <begin position="1"/>
        <end position="329"/>
    </location>
</feature>
<feature type="active site" evidence="12">
    <location>
        <position position="275"/>
    </location>
</feature>
<evidence type="ECO:0000256" key="3">
    <source>
        <dbReference type="ARBA" id="ARBA00004713"/>
    </source>
</evidence>
<dbReference type="Pfam" id="PF01467">
    <property type="entry name" value="CTP_transf_like"/>
    <property type="match status" value="1"/>
</dbReference>
<dbReference type="Pfam" id="PF00294">
    <property type="entry name" value="PfkB"/>
    <property type="match status" value="1"/>
</dbReference>
<proteinExistence type="inferred from homology"/>
<evidence type="ECO:0000313" key="15">
    <source>
        <dbReference type="EMBL" id="SHH62771.1"/>
    </source>
</evidence>
<evidence type="ECO:0000256" key="1">
    <source>
        <dbReference type="ARBA" id="ARBA00002319"/>
    </source>
</evidence>
<comment type="function">
    <text evidence="2 12">Catalyzes the ADP transfer from ATP to D-glycero-beta-D-manno-heptose 1-phosphate, yielding ADP-D-glycero-beta-D-manno-heptose.</text>
</comment>
<keyword evidence="7 12" id="KW-0418">Kinase</keyword>
<evidence type="ECO:0000313" key="16">
    <source>
        <dbReference type="Proteomes" id="UP000190675"/>
    </source>
</evidence>
<dbReference type="GO" id="GO:0016773">
    <property type="term" value="F:phosphotransferase activity, alcohol group as acceptor"/>
    <property type="evidence" value="ECO:0007669"/>
    <property type="project" value="InterPro"/>
</dbReference>
<comment type="pathway">
    <text evidence="12">Nucleotide-sugar biosynthesis; ADP-L-glycero-beta-D-manno-heptose biosynthesis; ADP-L-glycero-beta-D-manno-heptose from D-glycero-beta-D-manno-heptose 7-phosphate: step 3/4.</text>
</comment>
<dbReference type="NCBIfam" id="TIGR02199">
    <property type="entry name" value="rfaE_dom_II"/>
    <property type="match status" value="1"/>
</dbReference>
<feature type="binding site" evidence="12">
    <location>
        <begin position="205"/>
        <end position="208"/>
    </location>
    <ligand>
        <name>ATP</name>
        <dbReference type="ChEBI" id="CHEBI:30616"/>
    </ligand>
</feature>
<gene>
    <name evidence="12" type="primary">hldE</name>
    <name evidence="15" type="ORF">SAMN05444169_8444</name>
</gene>
<dbReference type="EMBL" id="LT670818">
    <property type="protein sequence ID" value="SHH62771.1"/>
    <property type="molecule type" value="Genomic_DNA"/>
</dbReference>
<evidence type="ECO:0000256" key="11">
    <source>
        <dbReference type="ARBA" id="ARBA00047428"/>
    </source>
</evidence>
<evidence type="ECO:0000256" key="8">
    <source>
        <dbReference type="ARBA" id="ARBA00022840"/>
    </source>
</evidence>
<dbReference type="NCBIfam" id="TIGR02198">
    <property type="entry name" value="rfaE_dom_I"/>
    <property type="match status" value="1"/>
</dbReference>
<comment type="pathway">
    <text evidence="3">Bacterial outer membrane biogenesis; LPS core biosynthesis.</text>
</comment>
<accession>A0A1M5UIM4</accession>
<evidence type="ECO:0000256" key="6">
    <source>
        <dbReference type="ARBA" id="ARBA00022741"/>
    </source>
</evidence>
<dbReference type="Gene3D" id="3.40.50.620">
    <property type="entry name" value="HUPs"/>
    <property type="match status" value="1"/>
</dbReference>
<evidence type="ECO:0000256" key="9">
    <source>
        <dbReference type="ARBA" id="ARBA00023268"/>
    </source>
</evidence>
<dbReference type="PANTHER" id="PTHR46969:SF1">
    <property type="entry name" value="BIFUNCTIONAL PROTEIN HLDE"/>
    <property type="match status" value="1"/>
</dbReference>
<comment type="pathway">
    <text evidence="12">Nucleotide-sugar biosynthesis; ADP-L-glycero-beta-D-manno-heptose biosynthesis; ADP-L-glycero-beta-D-manno-heptose from D-glycero-beta-D-manno-heptose 7-phosphate: step 1/4.</text>
</comment>
<dbReference type="InterPro" id="IPR029056">
    <property type="entry name" value="Ribokinase-like"/>
</dbReference>
<dbReference type="CDD" id="cd01172">
    <property type="entry name" value="RfaE_like"/>
    <property type="match status" value="1"/>
</dbReference>
<dbReference type="InterPro" id="IPR014729">
    <property type="entry name" value="Rossmann-like_a/b/a_fold"/>
</dbReference>
<comment type="function">
    <text evidence="1 12">Catalyzes the phosphorylation of D-glycero-D-manno-heptose 7-phosphate at the C-1 position to selectively form D-glycero-beta-D-manno-heptose-1,7-bisphosphate.</text>
</comment>
<feature type="region of interest" description="Cytidylyltransferase" evidence="12">
    <location>
        <begin position="358"/>
        <end position="490"/>
    </location>
</feature>
<dbReference type="PANTHER" id="PTHR46969">
    <property type="entry name" value="BIFUNCTIONAL PROTEIN HLDE"/>
    <property type="match status" value="1"/>
</dbReference>
<dbReference type="EC" id="2.7.7.70" evidence="12"/>
<comment type="catalytic activity">
    <reaction evidence="12">
        <text>D-glycero-beta-D-manno-heptose 7-phosphate + ATP = D-glycero-beta-D-manno-heptose 1,7-bisphosphate + ADP + H(+)</text>
        <dbReference type="Rhea" id="RHEA:27473"/>
        <dbReference type="ChEBI" id="CHEBI:15378"/>
        <dbReference type="ChEBI" id="CHEBI:30616"/>
        <dbReference type="ChEBI" id="CHEBI:60204"/>
        <dbReference type="ChEBI" id="CHEBI:60208"/>
        <dbReference type="ChEBI" id="CHEBI:456216"/>
        <dbReference type="EC" id="2.7.1.167"/>
    </reaction>
</comment>
<dbReference type="InterPro" id="IPR011913">
    <property type="entry name" value="RfaE_dom_I"/>
</dbReference>
<feature type="domain" description="Cytidyltransferase-like" evidence="14">
    <location>
        <begin position="358"/>
        <end position="452"/>
    </location>
</feature>
<comment type="catalytic activity">
    <reaction evidence="11 12">
        <text>D-glycero-beta-D-manno-heptose 1-phosphate + ATP + H(+) = ADP-D-glycero-beta-D-manno-heptose + diphosphate</text>
        <dbReference type="Rhea" id="RHEA:27465"/>
        <dbReference type="ChEBI" id="CHEBI:15378"/>
        <dbReference type="ChEBI" id="CHEBI:30616"/>
        <dbReference type="ChEBI" id="CHEBI:33019"/>
        <dbReference type="ChEBI" id="CHEBI:59967"/>
        <dbReference type="ChEBI" id="CHEBI:61593"/>
        <dbReference type="EC" id="2.7.7.70"/>
    </reaction>
</comment>
<dbReference type="UniPathway" id="UPA00958"/>
<dbReference type="SUPFAM" id="SSF52374">
    <property type="entry name" value="Nucleotidylyl transferase"/>
    <property type="match status" value="1"/>
</dbReference>
<evidence type="ECO:0000256" key="12">
    <source>
        <dbReference type="HAMAP-Rule" id="MF_01603"/>
    </source>
</evidence>
<comment type="similarity">
    <text evidence="12">In the C-terminal section; belongs to the cytidylyltransferase family.</text>
</comment>
<dbReference type="OrthoDB" id="9802794at2"/>
<sequence length="490" mass="51908">MFDFEALSHAISSRTVLCVGDLMLDEFVYGEVSRISPEAPAPVIAVQRTESNIGGAGNVARNVASLGARCMFVGLIGEDAAGVQLKAQLARESGIESVLICDSERPTTRKVRFVSDHFSTHMLRADWEQAQPASAAIEQKLIDAIVPLLPRADIVLLSDYAKGVLTARVIRNTIDAARKLGKRVIVDPKSANFAIYRGATLLTPNRKEFAEATRSSGDTQAGIAAAAQDVMQLADCEAVLVTQSELGMTLVPRNGEAVHVPAHPVKVRDVSGAGDTVAAVLAVTLAAGADWVTSLRMANAAAAVAVGKKGTASVTSRELRRKILPHASLAAEEKIVAAGGDLDTHLLDWRKQGLRVGFTNGCFDILHPGHVKVLTAARAACDRLIVGLNSDASVRRLKGEGRPVQDERARSEVLAALEAVDLVAIFEEDTPLGLIAQIRPSVLVKGGDYTREKVVGHEIVEAGGGEVLLVDVLPGFSTTSLVNRARRGKA</sequence>
<dbReference type="GO" id="GO:0033786">
    <property type="term" value="F:heptose-1-phosphate adenylyltransferase activity"/>
    <property type="evidence" value="ECO:0007669"/>
    <property type="project" value="UniProtKB-UniRule"/>
</dbReference>
<dbReference type="GO" id="GO:0005524">
    <property type="term" value="F:ATP binding"/>
    <property type="evidence" value="ECO:0007669"/>
    <property type="project" value="UniProtKB-UniRule"/>
</dbReference>
<dbReference type="SUPFAM" id="SSF53613">
    <property type="entry name" value="Ribokinase-like"/>
    <property type="match status" value="1"/>
</dbReference>
<comment type="similarity">
    <text evidence="12">In the N-terminal section; belongs to the carbohydrate kinase PfkB family.</text>
</comment>
<evidence type="ECO:0000259" key="13">
    <source>
        <dbReference type="Pfam" id="PF00294"/>
    </source>
</evidence>